<evidence type="ECO:0000313" key="3">
    <source>
        <dbReference type="EMBL" id="MDS1116379.1"/>
    </source>
</evidence>
<dbReference type="Proteomes" id="UP001265083">
    <property type="component" value="Unassembled WGS sequence"/>
</dbReference>
<sequence length="97" mass="10646">MEAAVQLLFMIGLYLLPSIVAELRKAPNKGSIIVINVLLGWTIIGWVVALAMAARDVPPTPAMAARDVPPTPQPGQFAQPAQQRTYRRPNPLRYRGN</sequence>
<dbReference type="EMBL" id="JAVLUS010000024">
    <property type="protein sequence ID" value="MDS1116379.1"/>
    <property type="molecule type" value="Genomic_DNA"/>
</dbReference>
<keyword evidence="2" id="KW-0812">Transmembrane</keyword>
<proteinExistence type="predicted"/>
<evidence type="ECO:0000256" key="2">
    <source>
        <dbReference type="SAM" id="Phobius"/>
    </source>
</evidence>
<protein>
    <submittedName>
        <fullName evidence="3">Superinfection immunity protein</fullName>
    </submittedName>
</protein>
<feature type="compositionally biased region" description="Low complexity" evidence="1">
    <location>
        <begin position="74"/>
        <end position="83"/>
    </location>
</feature>
<keyword evidence="4" id="KW-1185">Reference proteome</keyword>
<comment type="caution">
    <text evidence="3">The sequence shown here is derived from an EMBL/GenBank/DDBJ whole genome shotgun (WGS) entry which is preliminary data.</text>
</comment>
<evidence type="ECO:0000313" key="4">
    <source>
        <dbReference type="Proteomes" id="UP001265083"/>
    </source>
</evidence>
<feature type="transmembrane region" description="Helical" evidence="2">
    <location>
        <begin position="31"/>
        <end position="53"/>
    </location>
</feature>
<dbReference type="RefSeq" id="WP_310952177.1">
    <property type="nucleotide sequence ID" value="NZ_JAVLUS010000024.1"/>
</dbReference>
<dbReference type="InterPro" id="IPR016410">
    <property type="entry name" value="Phage_imm"/>
</dbReference>
<dbReference type="Pfam" id="PF14373">
    <property type="entry name" value="Imm_superinfect"/>
    <property type="match status" value="1"/>
</dbReference>
<keyword evidence="2" id="KW-1133">Transmembrane helix</keyword>
<gene>
    <name evidence="3" type="ORF">RD149_21785</name>
</gene>
<accession>A0ABU2GY40</accession>
<feature type="region of interest" description="Disordered" evidence="1">
    <location>
        <begin position="61"/>
        <end position="97"/>
    </location>
</feature>
<keyword evidence="2" id="KW-0472">Membrane</keyword>
<reference evidence="3 4" key="1">
    <citation type="submission" date="2023-08" db="EMBL/GenBank/DDBJ databases">
        <title>Bioegradation of LLDPE and BLDPE plastic by marine bacteria from coast plastic debris.</title>
        <authorList>
            <person name="Rong Z."/>
        </authorList>
    </citation>
    <scope>NUCLEOTIDE SEQUENCE [LARGE SCALE GENOMIC DNA]</scope>
    <source>
        <strain evidence="3 4">Z-2</strain>
    </source>
</reference>
<evidence type="ECO:0000256" key="1">
    <source>
        <dbReference type="SAM" id="MobiDB-lite"/>
    </source>
</evidence>
<name>A0ABU2GY40_9ACTN</name>
<organism evidence="3 4">
    <name type="scientific">Gordonia westfalica</name>
    <dbReference type="NCBI Taxonomy" id="158898"/>
    <lineage>
        <taxon>Bacteria</taxon>
        <taxon>Bacillati</taxon>
        <taxon>Actinomycetota</taxon>
        <taxon>Actinomycetes</taxon>
        <taxon>Mycobacteriales</taxon>
        <taxon>Gordoniaceae</taxon>
        <taxon>Gordonia</taxon>
    </lineage>
</organism>